<dbReference type="Pfam" id="PF09347">
    <property type="entry name" value="DUF1989"/>
    <property type="match status" value="1"/>
</dbReference>
<gene>
    <name evidence="3" type="ORF">A1O3_05320</name>
</gene>
<dbReference type="PANTHER" id="PTHR31527">
    <property type="entry name" value="RE64534P"/>
    <property type="match status" value="1"/>
</dbReference>
<accession>W9Y4S8</accession>
<evidence type="ECO:0000313" key="3">
    <source>
        <dbReference type="EMBL" id="EXJ84650.1"/>
    </source>
</evidence>
<reference evidence="3 4" key="1">
    <citation type="submission" date="2013-03" db="EMBL/GenBank/DDBJ databases">
        <title>The Genome Sequence of Capronia epimyces CBS 606.96.</title>
        <authorList>
            <consortium name="The Broad Institute Genomics Platform"/>
            <person name="Cuomo C."/>
            <person name="de Hoog S."/>
            <person name="Gorbushina A."/>
            <person name="Walker B."/>
            <person name="Young S.K."/>
            <person name="Zeng Q."/>
            <person name="Gargeya S."/>
            <person name="Fitzgerald M."/>
            <person name="Haas B."/>
            <person name="Abouelleil A."/>
            <person name="Allen A.W."/>
            <person name="Alvarado L."/>
            <person name="Arachchi H.M."/>
            <person name="Berlin A.M."/>
            <person name="Chapman S.B."/>
            <person name="Gainer-Dewar J."/>
            <person name="Goldberg J."/>
            <person name="Griggs A."/>
            <person name="Gujja S."/>
            <person name="Hansen M."/>
            <person name="Howarth C."/>
            <person name="Imamovic A."/>
            <person name="Ireland A."/>
            <person name="Larimer J."/>
            <person name="McCowan C."/>
            <person name="Murphy C."/>
            <person name="Pearson M."/>
            <person name="Poon T.W."/>
            <person name="Priest M."/>
            <person name="Roberts A."/>
            <person name="Saif S."/>
            <person name="Shea T."/>
            <person name="Sisk P."/>
            <person name="Sykes S."/>
            <person name="Wortman J."/>
            <person name="Nusbaum C."/>
            <person name="Birren B."/>
        </authorList>
    </citation>
    <scope>NUCLEOTIDE SEQUENCE [LARGE SCALE GENOMIC DNA]</scope>
    <source>
        <strain evidence="3 4">CBS 606.96</strain>
    </source>
</reference>
<feature type="region of interest" description="Disordered" evidence="1">
    <location>
        <begin position="62"/>
        <end position="81"/>
    </location>
</feature>
<dbReference type="HOGENOM" id="CLU_079904_1_1_1"/>
<dbReference type="OrthoDB" id="504708at2759"/>
<feature type="compositionally biased region" description="Low complexity" evidence="1">
    <location>
        <begin position="183"/>
        <end position="193"/>
    </location>
</feature>
<organism evidence="3 4">
    <name type="scientific">Capronia epimyces CBS 606.96</name>
    <dbReference type="NCBI Taxonomy" id="1182542"/>
    <lineage>
        <taxon>Eukaryota</taxon>
        <taxon>Fungi</taxon>
        <taxon>Dikarya</taxon>
        <taxon>Ascomycota</taxon>
        <taxon>Pezizomycotina</taxon>
        <taxon>Eurotiomycetes</taxon>
        <taxon>Chaetothyriomycetidae</taxon>
        <taxon>Chaetothyriales</taxon>
        <taxon>Herpotrichiellaceae</taxon>
        <taxon>Capronia</taxon>
    </lineage>
</organism>
<dbReference type="PANTHER" id="PTHR31527:SF0">
    <property type="entry name" value="RE64534P"/>
    <property type="match status" value="1"/>
</dbReference>
<dbReference type="EMBL" id="AMGY01000004">
    <property type="protein sequence ID" value="EXJ84650.1"/>
    <property type="molecule type" value="Genomic_DNA"/>
</dbReference>
<dbReference type="Proteomes" id="UP000019478">
    <property type="component" value="Unassembled WGS sequence"/>
</dbReference>
<keyword evidence="4" id="KW-1185">Reference proteome</keyword>
<dbReference type="PIRSF" id="PIRSF006487">
    <property type="entry name" value="GcvT"/>
    <property type="match status" value="1"/>
</dbReference>
<protein>
    <recommendedName>
        <fullName evidence="2">DUF1989 domain-containing protein</fullName>
    </recommendedName>
</protein>
<dbReference type="RefSeq" id="XP_007733635.1">
    <property type="nucleotide sequence ID" value="XM_007735445.1"/>
</dbReference>
<dbReference type="GeneID" id="19169435"/>
<sequence>MSTTESTYNRYALNIKHTIPARSSVAVPLRKSQTLTVINTHGTQVIDFWAFQIPASAPVSASERTTSKTSVPIHHSTSHTRASTLHLSPLPNDILVTNRRTPILKLTSDSTPGVHDTLIPACDRARYTELGVPEDTYHASCVDNLHAALATLDLVLPDGSTPPDPLNLFMNVPVVVPLAPWESPSSSSSSQSQVRPAGARNNPTAGAELKFEAPVCNQGDSVVFEALIDCVAVMSACPQDLVKVNNMEPTEAHFLVQG</sequence>
<comment type="caution">
    <text evidence="3">The sequence shown here is derived from an EMBL/GenBank/DDBJ whole genome shotgun (WGS) entry which is preliminary data.</text>
</comment>
<evidence type="ECO:0000313" key="4">
    <source>
        <dbReference type="Proteomes" id="UP000019478"/>
    </source>
</evidence>
<evidence type="ECO:0000259" key="2">
    <source>
        <dbReference type="Pfam" id="PF09347"/>
    </source>
</evidence>
<dbReference type="InterPro" id="IPR018959">
    <property type="entry name" value="DUF1989"/>
</dbReference>
<dbReference type="AlphaFoldDB" id="W9Y4S8"/>
<feature type="region of interest" description="Disordered" evidence="1">
    <location>
        <begin position="181"/>
        <end position="203"/>
    </location>
</feature>
<feature type="domain" description="DUF1989" evidence="2">
    <location>
        <begin position="17"/>
        <end position="174"/>
    </location>
</feature>
<name>W9Y4S8_9EURO</name>
<proteinExistence type="predicted"/>
<evidence type="ECO:0000256" key="1">
    <source>
        <dbReference type="SAM" id="MobiDB-lite"/>
    </source>
</evidence>
<dbReference type="eggNOG" id="ENOG502S1RH">
    <property type="taxonomic scope" value="Eukaryota"/>
</dbReference>